<evidence type="ECO:0000256" key="3">
    <source>
        <dbReference type="ARBA" id="ARBA00014572"/>
    </source>
</evidence>
<evidence type="ECO:0000313" key="10">
    <source>
        <dbReference type="EMBL" id="KAK7476305.1"/>
    </source>
</evidence>
<keyword evidence="6 9" id="KW-0472">Membrane</keyword>
<keyword evidence="5 9" id="KW-1133">Transmembrane helix</keyword>
<feature type="transmembrane region" description="Helical" evidence="9">
    <location>
        <begin position="61"/>
        <end position="80"/>
    </location>
</feature>
<organism evidence="10 11">
    <name type="scientific">Batillaria attramentaria</name>
    <dbReference type="NCBI Taxonomy" id="370345"/>
    <lineage>
        <taxon>Eukaryota</taxon>
        <taxon>Metazoa</taxon>
        <taxon>Spiralia</taxon>
        <taxon>Lophotrochozoa</taxon>
        <taxon>Mollusca</taxon>
        <taxon>Gastropoda</taxon>
        <taxon>Caenogastropoda</taxon>
        <taxon>Sorbeoconcha</taxon>
        <taxon>Cerithioidea</taxon>
        <taxon>Batillariidae</taxon>
        <taxon>Batillaria</taxon>
    </lineage>
</organism>
<evidence type="ECO:0000256" key="1">
    <source>
        <dbReference type="ARBA" id="ARBA00004232"/>
    </source>
</evidence>
<evidence type="ECO:0000256" key="2">
    <source>
        <dbReference type="ARBA" id="ARBA00007329"/>
    </source>
</evidence>
<comment type="similarity">
    <text evidence="2">Belongs to the TMEM168 family.</text>
</comment>
<name>A0ABD0JNP4_9CAEN</name>
<dbReference type="GO" id="GO:0031965">
    <property type="term" value="C:nuclear membrane"/>
    <property type="evidence" value="ECO:0007669"/>
    <property type="project" value="UniProtKB-SubCell"/>
</dbReference>
<feature type="transmembrane region" description="Helical" evidence="9">
    <location>
        <begin position="224"/>
        <end position="246"/>
    </location>
</feature>
<evidence type="ECO:0000256" key="9">
    <source>
        <dbReference type="SAM" id="Phobius"/>
    </source>
</evidence>
<evidence type="ECO:0000256" key="5">
    <source>
        <dbReference type="ARBA" id="ARBA00022989"/>
    </source>
</evidence>
<feature type="transmembrane region" description="Helical" evidence="9">
    <location>
        <begin position="92"/>
        <end position="109"/>
    </location>
</feature>
<evidence type="ECO:0000256" key="6">
    <source>
        <dbReference type="ARBA" id="ARBA00023136"/>
    </source>
</evidence>
<sequence>MVLNFNRLKYCIAHLPEIIMTHVKDLRAQLTLQNVQYIPEVVLLVAIGLGLYTQWSVTQDTVLSFISITALFVFAVSCALRYYCGMQRAGGALFHIWVGCLVGILAFSDSSDVEYITTQEAMEALFLTSLALGACWHILTRLLKLTDPHPGLLGSAAGLEGIGLMVGGMVVGESFPALILMTLAFMTHVAALRLKSTPVLVSLTAFVVVSIMYLFPELSLSPNIYALVCIAGRHTLPAILDLYLLGRSMLERWQMTVFTLPRMVRHLSLLVVLALNIALGIIIGSSTTQHKEWFVVFPLFLAVAVVWLLLHLAFFAACWQLMGKVTACNAAHSSLGEPAQSYQRIMAARGLRHFGLVTQRLICLSLTSTLALLALGWETRTPYSLALLFTVLPLEAATLSLFWELGEKLGGTCTAYAVISPLTSLRPEDGATLLSAGAVQEMTTRTMMMLTQIQHFFAFHMLNNFGCDLSTSGVSMDSLRNKLSSFFEQRTAEGPRYDTYLLYFCGDVFESGDWALSDNKRLTLDTLLEWWDAKNGTSGARLILVLDSTHSFKWAQEIKQLQDIFCAVQTCRYIRRPDAEVEGGSGNGVGTFTRAFLQYNTGQEISVDWTGKQRPLRAIYTTSRCWSDFTFHQPTRDDYRHYWDSNFPRFTRPLLRALNIPGVGSLFCCCTCFGRWLRRLQMTCLPPREIDTGHGFKLIKS</sequence>
<dbReference type="PANTHER" id="PTHR14437">
    <property type="entry name" value="TRANSMEMBRANE PROTEIN 168"/>
    <property type="match status" value="1"/>
</dbReference>
<dbReference type="EMBL" id="JACVVK020000379">
    <property type="protein sequence ID" value="KAK7476305.1"/>
    <property type="molecule type" value="Genomic_DNA"/>
</dbReference>
<protein>
    <recommendedName>
        <fullName evidence="3">Transmembrane protein 168</fullName>
    </recommendedName>
</protein>
<feature type="transmembrane region" description="Helical" evidence="9">
    <location>
        <begin position="199"/>
        <end position="218"/>
    </location>
</feature>
<keyword evidence="4 9" id="KW-0812">Transmembrane</keyword>
<feature type="transmembrane region" description="Helical" evidence="9">
    <location>
        <begin position="293"/>
        <end position="317"/>
    </location>
</feature>
<feature type="transmembrane region" description="Helical" evidence="9">
    <location>
        <begin position="37"/>
        <end position="55"/>
    </location>
</feature>
<dbReference type="InterPro" id="IPR029713">
    <property type="entry name" value="TMEM168"/>
</dbReference>
<keyword evidence="11" id="KW-1185">Reference proteome</keyword>
<comment type="caution">
    <text evidence="10">The sequence shown here is derived from an EMBL/GenBank/DDBJ whole genome shotgun (WGS) entry which is preliminary data.</text>
</comment>
<evidence type="ECO:0000313" key="11">
    <source>
        <dbReference type="Proteomes" id="UP001519460"/>
    </source>
</evidence>
<dbReference type="AlphaFoldDB" id="A0ABD0JNP4"/>
<evidence type="ECO:0000256" key="4">
    <source>
        <dbReference type="ARBA" id="ARBA00022692"/>
    </source>
</evidence>
<evidence type="ECO:0000256" key="7">
    <source>
        <dbReference type="ARBA" id="ARBA00023180"/>
    </source>
</evidence>
<dbReference type="PANTHER" id="PTHR14437:SF2">
    <property type="entry name" value="TRANSMEMBRANE PROTEIN 168"/>
    <property type="match status" value="1"/>
</dbReference>
<evidence type="ECO:0000256" key="8">
    <source>
        <dbReference type="ARBA" id="ARBA00023242"/>
    </source>
</evidence>
<keyword evidence="8" id="KW-0539">Nucleus</keyword>
<gene>
    <name evidence="10" type="ORF">BaRGS_00032423</name>
</gene>
<accession>A0ABD0JNP4</accession>
<reference evidence="10 11" key="1">
    <citation type="journal article" date="2023" name="Sci. Data">
        <title>Genome assembly of the Korean intertidal mud-creeper Batillaria attramentaria.</title>
        <authorList>
            <person name="Patra A.K."/>
            <person name="Ho P.T."/>
            <person name="Jun S."/>
            <person name="Lee S.J."/>
            <person name="Kim Y."/>
            <person name="Won Y.J."/>
        </authorList>
    </citation>
    <scope>NUCLEOTIDE SEQUENCE [LARGE SCALE GENOMIC DNA]</scope>
    <source>
        <strain evidence="10">Wonlab-2016</strain>
    </source>
</reference>
<dbReference type="Proteomes" id="UP001519460">
    <property type="component" value="Unassembled WGS sequence"/>
</dbReference>
<comment type="subcellular location">
    <subcellularLocation>
        <location evidence="1">Nucleus membrane</location>
        <topology evidence="1">Multi-pass membrane protein</topology>
    </subcellularLocation>
</comment>
<feature type="transmembrane region" description="Helical" evidence="9">
    <location>
        <begin position="267"/>
        <end position="287"/>
    </location>
</feature>
<feature type="transmembrane region" description="Helical" evidence="9">
    <location>
        <begin position="354"/>
        <end position="377"/>
    </location>
</feature>
<keyword evidence="7" id="KW-0325">Glycoprotein</keyword>
<proteinExistence type="inferred from homology"/>